<dbReference type="Proteomes" id="UP000004810">
    <property type="component" value="Unassembled WGS sequence"/>
</dbReference>
<proteinExistence type="predicted"/>
<evidence type="ECO:0000256" key="1">
    <source>
        <dbReference type="SAM" id="Coils"/>
    </source>
</evidence>
<comment type="caution">
    <text evidence="2">The sequence shown here is derived from an EMBL/GenBank/DDBJ whole genome shotgun (WGS) entry which is preliminary data.</text>
</comment>
<feature type="non-terminal residue" evidence="2">
    <location>
        <position position="1"/>
    </location>
</feature>
<reference evidence="3" key="1">
    <citation type="submission" date="2012-08" db="EMBL/GenBank/DDBJ databases">
        <title>The Genome Sequence of Wuchereria bancrofti.</title>
        <authorList>
            <person name="Nutman T.B."/>
            <person name="Fink D.L."/>
            <person name="Russ C."/>
            <person name="Young S."/>
            <person name="Zeng Q."/>
            <person name="Koehrsen M."/>
            <person name="Alvarado L."/>
            <person name="Berlin A."/>
            <person name="Chapman S.B."/>
            <person name="Chen Z."/>
            <person name="Freedman E."/>
            <person name="Gellesch M."/>
            <person name="Goldberg J."/>
            <person name="Griggs A."/>
            <person name="Gujja S."/>
            <person name="Heilman E.R."/>
            <person name="Heiman D."/>
            <person name="Hepburn T."/>
            <person name="Howarth C."/>
            <person name="Jen D."/>
            <person name="Larson L."/>
            <person name="Lewis B."/>
            <person name="Mehta T."/>
            <person name="Park D."/>
            <person name="Pearson M."/>
            <person name="Roberts A."/>
            <person name="Saif S."/>
            <person name="Shea T."/>
            <person name="Shenoy N."/>
            <person name="Sisk P."/>
            <person name="Stolte C."/>
            <person name="Sykes S."/>
            <person name="Walk T."/>
            <person name="White J."/>
            <person name="Yandava C."/>
            <person name="Haas B."/>
            <person name="Henn M.R."/>
            <person name="Nusbaum C."/>
            <person name="Birren B."/>
        </authorList>
    </citation>
    <scope>NUCLEOTIDE SEQUENCE [LARGE SCALE GENOMIC DNA]</scope>
    <source>
        <strain evidence="3">NA</strain>
    </source>
</reference>
<evidence type="ECO:0000313" key="3">
    <source>
        <dbReference type="Proteomes" id="UP000004810"/>
    </source>
</evidence>
<protein>
    <submittedName>
        <fullName evidence="2">Uncharacterized protein</fullName>
    </submittedName>
</protein>
<accession>J9E702</accession>
<evidence type="ECO:0000313" key="2">
    <source>
        <dbReference type="EMBL" id="EJW71119.1"/>
    </source>
</evidence>
<dbReference type="AlphaFoldDB" id="J9E702"/>
<dbReference type="EMBL" id="ADBV01019480">
    <property type="protein sequence ID" value="EJW71119.1"/>
    <property type="molecule type" value="Genomic_DNA"/>
</dbReference>
<feature type="coiled-coil region" evidence="1">
    <location>
        <begin position="8"/>
        <end position="42"/>
    </location>
</feature>
<name>J9E702_WUCBA</name>
<organism evidence="2 3">
    <name type="scientific">Wuchereria bancrofti</name>
    <dbReference type="NCBI Taxonomy" id="6293"/>
    <lineage>
        <taxon>Eukaryota</taxon>
        <taxon>Metazoa</taxon>
        <taxon>Ecdysozoa</taxon>
        <taxon>Nematoda</taxon>
        <taxon>Chromadorea</taxon>
        <taxon>Rhabditida</taxon>
        <taxon>Spirurina</taxon>
        <taxon>Spiruromorpha</taxon>
        <taxon>Filarioidea</taxon>
        <taxon>Onchocercidae</taxon>
        <taxon>Wuchereria</taxon>
    </lineage>
</organism>
<keyword evidence="1" id="KW-0175">Coiled coil</keyword>
<sequence>ISVLKIYIVKKVKQVENQTETIQNLELQLNQTRVELHDTTDKVWYIKKVFILLIKIF</sequence>
<gene>
    <name evidence="2" type="ORF">WUBG_17975</name>
</gene>